<protein>
    <submittedName>
        <fullName evidence="2">Uncharacterized protein</fullName>
    </submittedName>
</protein>
<feature type="compositionally biased region" description="Polar residues" evidence="1">
    <location>
        <begin position="298"/>
        <end position="307"/>
    </location>
</feature>
<organism evidence="2 3">
    <name type="scientific">Elaphomyces granulatus</name>
    <dbReference type="NCBI Taxonomy" id="519963"/>
    <lineage>
        <taxon>Eukaryota</taxon>
        <taxon>Fungi</taxon>
        <taxon>Dikarya</taxon>
        <taxon>Ascomycota</taxon>
        <taxon>Pezizomycotina</taxon>
        <taxon>Eurotiomycetes</taxon>
        <taxon>Eurotiomycetidae</taxon>
        <taxon>Eurotiales</taxon>
        <taxon>Elaphomycetaceae</taxon>
        <taxon>Elaphomyces</taxon>
    </lineage>
</organism>
<dbReference type="AlphaFoldDB" id="A0A232M6E1"/>
<feature type="region of interest" description="Disordered" evidence="1">
    <location>
        <begin position="369"/>
        <end position="393"/>
    </location>
</feature>
<feature type="compositionally biased region" description="Polar residues" evidence="1">
    <location>
        <begin position="138"/>
        <end position="149"/>
    </location>
</feature>
<reference evidence="2 3" key="1">
    <citation type="journal article" date="2015" name="Environ. Microbiol.">
        <title>Metagenome sequence of Elaphomyces granulatus from sporocarp tissue reveals Ascomycota ectomycorrhizal fingerprints of genome expansion and a Proteobacteria-rich microbiome.</title>
        <authorList>
            <person name="Quandt C.A."/>
            <person name="Kohler A."/>
            <person name="Hesse C.N."/>
            <person name="Sharpton T.J."/>
            <person name="Martin F."/>
            <person name="Spatafora J.W."/>
        </authorList>
    </citation>
    <scope>NUCLEOTIDE SEQUENCE [LARGE SCALE GENOMIC DNA]</scope>
    <source>
        <strain evidence="2 3">OSC145934</strain>
    </source>
</reference>
<evidence type="ECO:0000256" key="1">
    <source>
        <dbReference type="SAM" id="MobiDB-lite"/>
    </source>
</evidence>
<gene>
    <name evidence="2" type="ORF">Egran_00279</name>
</gene>
<dbReference type="Proteomes" id="UP000243515">
    <property type="component" value="Unassembled WGS sequence"/>
</dbReference>
<feature type="compositionally biased region" description="Polar residues" evidence="1">
    <location>
        <begin position="375"/>
        <end position="384"/>
    </location>
</feature>
<dbReference type="OrthoDB" id="5427699at2759"/>
<feature type="region of interest" description="Disordered" evidence="1">
    <location>
        <begin position="298"/>
        <end position="333"/>
    </location>
</feature>
<evidence type="ECO:0000313" key="2">
    <source>
        <dbReference type="EMBL" id="OXV11961.1"/>
    </source>
</evidence>
<dbReference type="EMBL" id="NPHW01002205">
    <property type="protein sequence ID" value="OXV11961.1"/>
    <property type="molecule type" value="Genomic_DNA"/>
</dbReference>
<proteinExistence type="predicted"/>
<name>A0A232M6E1_9EURO</name>
<sequence>MRSVFKTLNGHTNDAYKEVRFSPSAAPVRRSRSLATSDPLLDHARSIDTKASGAIAFPDFVAYADHSRCLLENQRAAFDHERAMFSEERKLWNVERDALNARIAELESMQTDSDRKDNSVSKQDRFQPTISWQENWSVSQPKQHCSNNGYHVWQGPSPGSKPSRVFPDEKQRQDVCVPSVGENGFGPPPSLDAALSPESLAADRSLAASVPVPIEKLDSNLDGITLKSTALPPDVVARVVTPPSPRSLGCSLLESQRAGRENRSMLKLKLSDLGPPDENLTRDAGHTPMAILAIETQASHQSPITSSAEEENPLAPVPTLQPVESSESYFPVVEDDPALKAPFSLPHEAEKDDGFLSGLDERLLDEARKALDWPSASQGDNDGNASVPDQGEEPELKLKDAMNFGTAFGTTDCGNV</sequence>
<keyword evidence="3" id="KW-1185">Reference proteome</keyword>
<evidence type="ECO:0000313" key="3">
    <source>
        <dbReference type="Proteomes" id="UP000243515"/>
    </source>
</evidence>
<accession>A0A232M6E1</accession>
<feature type="region of interest" description="Disordered" evidence="1">
    <location>
        <begin position="138"/>
        <end position="170"/>
    </location>
</feature>
<comment type="caution">
    <text evidence="2">The sequence shown here is derived from an EMBL/GenBank/DDBJ whole genome shotgun (WGS) entry which is preliminary data.</text>
</comment>